<dbReference type="EMBL" id="CAAALY010263457">
    <property type="protein sequence ID" value="VEL40044.1"/>
    <property type="molecule type" value="Genomic_DNA"/>
</dbReference>
<dbReference type="Proteomes" id="UP000784294">
    <property type="component" value="Unassembled WGS sequence"/>
</dbReference>
<dbReference type="AlphaFoldDB" id="A0A448XM73"/>
<accession>A0A448XM73</accession>
<sequence length="68" mass="7532">MLQTGVLRREVWLTGLTSHGRFVPAGPATRSDEQRLGSSQDRKTNREVVQGLDVLSSAKLRCSDDFSD</sequence>
<proteinExistence type="predicted"/>
<evidence type="ECO:0000313" key="2">
    <source>
        <dbReference type="EMBL" id="VEL40044.1"/>
    </source>
</evidence>
<keyword evidence="3" id="KW-1185">Reference proteome</keyword>
<protein>
    <submittedName>
        <fullName evidence="2">Uncharacterized protein</fullName>
    </submittedName>
</protein>
<reference evidence="2" key="1">
    <citation type="submission" date="2018-11" db="EMBL/GenBank/DDBJ databases">
        <authorList>
            <consortium name="Pathogen Informatics"/>
        </authorList>
    </citation>
    <scope>NUCLEOTIDE SEQUENCE</scope>
</reference>
<organism evidence="2 3">
    <name type="scientific">Protopolystoma xenopodis</name>
    <dbReference type="NCBI Taxonomy" id="117903"/>
    <lineage>
        <taxon>Eukaryota</taxon>
        <taxon>Metazoa</taxon>
        <taxon>Spiralia</taxon>
        <taxon>Lophotrochozoa</taxon>
        <taxon>Platyhelminthes</taxon>
        <taxon>Monogenea</taxon>
        <taxon>Polyopisthocotylea</taxon>
        <taxon>Polystomatidea</taxon>
        <taxon>Polystomatidae</taxon>
        <taxon>Protopolystoma</taxon>
    </lineage>
</organism>
<evidence type="ECO:0000256" key="1">
    <source>
        <dbReference type="SAM" id="MobiDB-lite"/>
    </source>
</evidence>
<feature type="region of interest" description="Disordered" evidence="1">
    <location>
        <begin position="19"/>
        <end position="48"/>
    </location>
</feature>
<gene>
    <name evidence="2" type="ORF">PXEA_LOCUS33484</name>
</gene>
<feature type="compositionally biased region" description="Basic and acidic residues" evidence="1">
    <location>
        <begin position="30"/>
        <end position="46"/>
    </location>
</feature>
<name>A0A448XM73_9PLAT</name>
<comment type="caution">
    <text evidence="2">The sequence shown here is derived from an EMBL/GenBank/DDBJ whole genome shotgun (WGS) entry which is preliminary data.</text>
</comment>
<evidence type="ECO:0000313" key="3">
    <source>
        <dbReference type="Proteomes" id="UP000784294"/>
    </source>
</evidence>